<dbReference type="AlphaFoldDB" id="R1GJ39"/>
<protein>
    <recommendedName>
        <fullName evidence="14">DNA polymerase</fullName>
        <ecNumber evidence="14">2.7.7.7</ecNumber>
    </recommendedName>
</protein>
<feature type="region of interest" description="Disordered" evidence="15">
    <location>
        <begin position="238"/>
        <end position="298"/>
    </location>
</feature>
<dbReference type="FunFam" id="1.10.150.110:FF:000005">
    <property type="entry name" value="DNA polymerase POL4"/>
    <property type="match status" value="1"/>
</dbReference>
<gene>
    <name evidence="17" type="ORF">UCRNP2_4927</name>
</gene>
<keyword evidence="11" id="KW-0456">Lyase</keyword>
<dbReference type="Pfam" id="PF10391">
    <property type="entry name" value="DNA_pol_lambd_f"/>
    <property type="match status" value="1"/>
</dbReference>
<evidence type="ECO:0000256" key="14">
    <source>
        <dbReference type="RuleBase" id="RU366014"/>
    </source>
</evidence>
<evidence type="ECO:0000313" key="17">
    <source>
        <dbReference type="EMBL" id="EOD48331.1"/>
    </source>
</evidence>
<dbReference type="Proteomes" id="UP000013521">
    <property type="component" value="Unassembled WGS sequence"/>
</dbReference>
<reference evidence="18" key="1">
    <citation type="journal article" date="2013" name="Genome Announc.">
        <title>Draft genome sequence of Neofusicoccum parvum isolate UCR-NP2, a fungal vascular pathogen associated with grapevine cankers.</title>
        <authorList>
            <person name="Blanco-Ulate B."/>
            <person name="Rolshausen P."/>
            <person name="Cantu D."/>
        </authorList>
    </citation>
    <scope>NUCLEOTIDE SEQUENCE [LARGE SCALE GENOMIC DNA]</scope>
    <source>
        <strain evidence="18">UCR-NP2</strain>
    </source>
</reference>
<evidence type="ECO:0000256" key="2">
    <source>
        <dbReference type="ARBA" id="ARBA00008323"/>
    </source>
</evidence>
<dbReference type="SMART" id="SM00483">
    <property type="entry name" value="POLXc"/>
    <property type="match status" value="1"/>
</dbReference>
<evidence type="ECO:0000256" key="4">
    <source>
        <dbReference type="ARBA" id="ARBA00022679"/>
    </source>
</evidence>
<feature type="compositionally biased region" description="Acidic residues" evidence="15">
    <location>
        <begin position="242"/>
        <end position="262"/>
    </location>
</feature>
<keyword evidence="14" id="KW-0539">Nucleus</keyword>
<dbReference type="InterPro" id="IPR001357">
    <property type="entry name" value="BRCT_dom"/>
</dbReference>
<keyword evidence="4 14" id="KW-0808">Transferase</keyword>
<dbReference type="InterPro" id="IPR002008">
    <property type="entry name" value="DNA_pol_X_beta-like"/>
</dbReference>
<dbReference type="CDD" id="cd00141">
    <property type="entry name" value="NT_POLXc"/>
    <property type="match status" value="1"/>
</dbReference>
<dbReference type="InterPro" id="IPR010996">
    <property type="entry name" value="HHH_MUS81"/>
</dbReference>
<dbReference type="Pfam" id="PF14791">
    <property type="entry name" value="DNA_pol_B_thumb"/>
    <property type="match status" value="1"/>
</dbReference>
<dbReference type="Pfam" id="PF14792">
    <property type="entry name" value="DNA_pol_B_palm"/>
    <property type="match status" value="1"/>
</dbReference>
<dbReference type="Gene3D" id="1.10.150.20">
    <property type="entry name" value="5' to 3' exonuclease, C-terminal subdomain"/>
    <property type="match status" value="1"/>
</dbReference>
<feature type="domain" description="BRCT" evidence="16">
    <location>
        <begin position="37"/>
        <end position="133"/>
    </location>
</feature>
<dbReference type="GO" id="GO:0006303">
    <property type="term" value="P:double-strand break repair via nonhomologous end joining"/>
    <property type="evidence" value="ECO:0007669"/>
    <property type="project" value="TreeGrafter"/>
</dbReference>
<comment type="function">
    <text evidence="14">DNA polymerase that functions in several pathways of DNA repair. Involved in base excision repair (BER) responsible for repair of lesions that give rise to abasic (AP) sites in DNA. Also contributes to DNA double-strand break repair by non-homologous end joining and homologous recombination. Has both template-dependent and template-independent (terminal transferase) DNA polymerase activities. Has also a 5'-deoxyribose-5-phosphate lyase (dRP lyase) activity.</text>
</comment>
<dbReference type="InterPro" id="IPR022312">
    <property type="entry name" value="DNA_pol_X"/>
</dbReference>
<dbReference type="SUPFAM" id="SSF81585">
    <property type="entry name" value="PsbU/PolX domain-like"/>
    <property type="match status" value="1"/>
</dbReference>
<dbReference type="InterPro" id="IPR027421">
    <property type="entry name" value="DNA_pol_lamdba_lyase_dom_sf"/>
</dbReference>
<dbReference type="InterPro" id="IPR029398">
    <property type="entry name" value="PolB_thumb"/>
</dbReference>
<dbReference type="OMA" id="KWHGASA"/>
<evidence type="ECO:0000256" key="7">
    <source>
        <dbReference type="ARBA" id="ARBA00022763"/>
    </source>
</evidence>
<evidence type="ECO:0000256" key="9">
    <source>
        <dbReference type="ARBA" id="ARBA00023125"/>
    </source>
</evidence>
<dbReference type="InterPro" id="IPR018944">
    <property type="entry name" value="DNA_pol_lambd_fingers_domain"/>
</dbReference>
<dbReference type="Gene3D" id="1.10.150.110">
    <property type="entry name" value="DNA polymerase beta, N-terminal domain-like"/>
    <property type="match status" value="1"/>
</dbReference>
<evidence type="ECO:0000256" key="8">
    <source>
        <dbReference type="ARBA" id="ARBA00022932"/>
    </source>
</evidence>
<feature type="compositionally biased region" description="Acidic residues" evidence="15">
    <location>
        <begin position="140"/>
        <end position="158"/>
    </location>
</feature>
<feature type="region of interest" description="Disordered" evidence="15">
    <location>
        <begin position="140"/>
        <end position="223"/>
    </location>
</feature>
<evidence type="ECO:0000259" key="16">
    <source>
        <dbReference type="PROSITE" id="PS50172"/>
    </source>
</evidence>
<dbReference type="Gene3D" id="3.30.460.10">
    <property type="entry name" value="Beta Polymerase, domain 2"/>
    <property type="match status" value="1"/>
</dbReference>
<dbReference type="OrthoDB" id="205514at2759"/>
<dbReference type="SUPFAM" id="SSF81301">
    <property type="entry name" value="Nucleotidyltransferase"/>
    <property type="match status" value="1"/>
</dbReference>
<dbReference type="FunFam" id="3.30.210.10:FF:000001">
    <property type="entry name" value="DNA polymerase lambda"/>
    <property type="match status" value="1"/>
</dbReference>
<evidence type="ECO:0000256" key="5">
    <source>
        <dbReference type="ARBA" id="ARBA00022695"/>
    </source>
</evidence>
<organism evidence="17 18">
    <name type="scientific">Botryosphaeria parva (strain UCR-NP2)</name>
    <name type="common">Grapevine canker fungus</name>
    <name type="synonym">Neofusicoccum parvum</name>
    <dbReference type="NCBI Taxonomy" id="1287680"/>
    <lineage>
        <taxon>Eukaryota</taxon>
        <taxon>Fungi</taxon>
        <taxon>Dikarya</taxon>
        <taxon>Ascomycota</taxon>
        <taxon>Pezizomycotina</taxon>
        <taxon>Dothideomycetes</taxon>
        <taxon>Dothideomycetes incertae sedis</taxon>
        <taxon>Botryosphaeriales</taxon>
        <taxon>Botryosphaeriaceae</taxon>
        <taxon>Neofusicoccum</taxon>
    </lineage>
</organism>
<dbReference type="EMBL" id="KB916218">
    <property type="protein sequence ID" value="EOD48331.1"/>
    <property type="molecule type" value="Genomic_DNA"/>
</dbReference>
<evidence type="ECO:0000256" key="6">
    <source>
        <dbReference type="ARBA" id="ARBA00022705"/>
    </source>
</evidence>
<evidence type="ECO:0000256" key="13">
    <source>
        <dbReference type="PIRSR" id="PIRSR622312-50"/>
    </source>
</evidence>
<dbReference type="KEGG" id="npa:UCRNP2_4927"/>
<dbReference type="InterPro" id="IPR002054">
    <property type="entry name" value="DNA-dir_DNA_pol_X"/>
</dbReference>
<evidence type="ECO:0000256" key="3">
    <source>
        <dbReference type="ARBA" id="ARBA00022634"/>
    </source>
</evidence>
<comment type="catalytic activity">
    <reaction evidence="12 14">
        <text>DNA(n) + a 2'-deoxyribonucleoside 5'-triphosphate = DNA(n+1) + diphosphate</text>
        <dbReference type="Rhea" id="RHEA:22508"/>
        <dbReference type="Rhea" id="RHEA-COMP:17339"/>
        <dbReference type="Rhea" id="RHEA-COMP:17340"/>
        <dbReference type="ChEBI" id="CHEBI:33019"/>
        <dbReference type="ChEBI" id="CHEBI:61560"/>
        <dbReference type="ChEBI" id="CHEBI:173112"/>
        <dbReference type="EC" id="2.7.7.7"/>
    </reaction>
</comment>
<proteinExistence type="inferred from homology"/>
<comment type="cofactor">
    <cofactor evidence="1">
        <name>Mn(2+)</name>
        <dbReference type="ChEBI" id="CHEBI:29035"/>
    </cofactor>
</comment>
<dbReference type="InterPro" id="IPR036420">
    <property type="entry name" value="BRCT_dom_sf"/>
</dbReference>
<dbReference type="GO" id="GO:0003887">
    <property type="term" value="F:DNA-directed DNA polymerase activity"/>
    <property type="evidence" value="ECO:0007669"/>
    <property type="project" value="UniProtKB-UniRule"/>
</dbReference>
<dbReference type="Gene3D" id="3.30.210.10">
    <property type="entry name" value="DNA polymerase, thumb domain"/>
    <property type="match status" value="1"/>
</dbReference>
<evidence type="ECO:0000256" key="10">
    <source>
        <dbReference type="ARBA" id="ARBA00023204"/>
    </source>
</evidence>
<dbReference type="GO" id="GO:0046872">
    <property type="term" value="F:metal ion binding"/>
    <property type="evidence" value="ECO:0007669"/>
    <property type="project" value="UniProtKB-UniRule"/>
</dbReference>
<accession>R1GJ39</accession>
<dbReference type="PROSITE" id="PS00522">
    <property type="entry name" value="DNA_POLYMERASE_X"/>
    <property type="match status" value="1"/>
</dbReference>
<keyword evidence="3" id="KW-0237">DNA synthesis</keyword>
<evidence type="ECO:0000256" key="15">
    <source>
        <dbReference type="SAM" id="MobiDB-lite"/>
    </source>
</evidence>
<dbReference type="PRINTS" id="PR00870">
    <property type="entry name" value="DNAPOLXBETA"/>
</dbReference>
<dbReference type="EC" id="2.7.7.7" evidence="14"/>
<dbReference type="InterPro" id="IPR028207">
    <property type="entry name" value="DNA_pol_B_palm_palm"/>
</dbReference>
<keyword evidence="9" id="KW-0238">DNA-binding</keyword>
<comment type="subcellular location">
    <subcellularLocation>
        <location evidence="14">Nucleus</location>
    </subcellularLocation>
</comment>
<dbReference type="InterPro" id="IPR037160">
    <property type="entry name" value="DNA_Pol_thumb_sf"/>
</dbReference>
<name>R1GJ39_BOTPV</name>
<dbReference type="GO" id="GO:0006260">
    <property type="term" value="P:DNA replication"/>
    <property type="evidence" value="ECO:0007669"/>
    <property type="project" value="UniProtKB-KW"/>
</dbReference>
<dbReference type="STRING" id="1287680.R1GJ39"/>
<dbReference type="Pfam" id="PF14716">
    <property type="entry name" value="HHH_8"/>
    <property type="match status" value="1"/>
</dbReference>
<dbReference type="PANTHER" id="PTHR11276:SF28">
    <property type="entry name" value="DNA POLYMERASE LAMBDA"/>
    <property type="match status" value="1"/>
</dbReference>
<evidence type="ECO:0000256" key="11">
    <source>
        <dbReference type="ARBA" id="ARBA00023239"/>
    </source>
</evidence>
<feature type="compositionally biased region" description="Polar residues" evidence="15">
    <location>
        <begin position="277"/>
        <end position="287"/>
    </location>
</feature>
<dbReference type="GO" id="GO:0005634">
    <property type="term" value="C:nucleus"/>
    <property type="evidence" value="ECO:0007669"/>
    <property type="project" value="UniProtKB-SubCell"/>
</dbReference>
<comment type="similarity">
    <text evidence="2 14">Belongs to the DNA polymerase type-X family.</text>
</comment>
<evidence type="ECO:0000256" key="1">
    <source>
        <dbReference type="ARBA" id="ARBA00001936"/>
    </source>
</evidence>
<dbReference type="eggNOG" id="KOG2534">
    <property type="taxonomic scope" value="Eukaryota"/>
</dbReference>
<keyword evidence="6" id="KW-0235">DNA replication</keyword>
<keyword evidence="8 14" id="KW-0239">DNA-directed DNA polymerase</keyword>
<dbReference type="HOGENOM" id="CLU_008698_3_0_1"/>
<dbReference type="PROSITE" id="PS50172">
    <property type="entry name" value="BRCT"/>
    <property type="match status" value="1"/>
</dbReference>
<evidence type="ECO:0000256" key="12">
    <source>
        <dbReference type="ARBA" id="ARBA00049244"/>
    </source>
</evidence>
<dbReference type="Gene3D" id="3.40.50.10190">
    <property type="entry name" value="BRCT domain"/>
    <property type="match status" value="1"/>
</dbReference>
<evidence type="ECO:0000313" key="18">
    <source>
        <dbReference type="Proteomes" id="UP000013521"/>
    </source>
</evidence>
<dbReference type="PRINTS" id="PR00869">
    <property type="entry name" value="DNAPOLX"/>
</dbReference>
<dbReference type="InterPro" id="IPR019843">
    <property type="entry name" value="DNA_pol-X_BS"/>
</dbReference>
<keyword evidence="7 14" id="KW-0227">DNA damage</keyword>
<keyword evidence="5 14" id="KW-0548">Nucleotidyltransferase</keyword>
<dbReference type="GO" id="GO:0003677">
    <property type="term" value="F:DNA binding"/>
    <property type="evidence" value="ECO:0007669"/>
    <property type="project" value="UniProtKB-UniRule"/>
</dbReference>
<feature type="active site" description="Nucleophile; Schiff-base intermediate with DNA; for 5'-dRP lyase activity" evidence="13">
    <location>
        <position position="358"/>
    </location>
</feature>
<sequence>MSASTSAPKPTLAQLAQLPRAPGKRNKKDSKIKLVAEGKRVFRDLVFFFFPNNDTNTARRMRITKVLEYGGTWVVQWCEQVTHVVVDKGVEFGDLKSYLKLDAMPGGVAVVNENWPADCISWRFLVDHKQPQYRVKGYVVEEEEEEEEEKKDFGDDEKESGAQEAQSPQLKPVKKDVMLAQSTTPVESEESGSGDIQEPAGHGSEKDDDLDQGVEKSTPGPYNDALEEIIAGTKHTEHLPFDIEDDSSPQTSDLEEDTDTEDERPKKAAKRSFGQHAGSSEQFQCMNKNDGKTKDTNPNARTIEILTEMGDYYEQTKDEWRSRAYRRAISTLRKQNHKIITKEEASQLPFVGTRLAAKIEEIVWTDRLRRLDNARLEPGDEALQTFLKIYGVGLSKASRWVMAGLHTLDDLTTHNVPLSPTQKVGLAHYSDFNSRIPRAEVTEHYTTVATALAAIDPAFTATVSGSYRRGAASSGDIDILISCPAAGLTRLQAVVFDELVPQLTRAGFLKVALASHARGDGGYGTKWHGASALPHDDGPEVWRRIDLLLVPGAQLGAALIYFTGNDIFNRSIRLLASRKEMRLNQRGLYKDVMRGRGREKITEGELVEGRDERRIFAHLGVPWRPPEDRIC</sequence>
<keyword evidence="10 14" id="KW-0234">DNA repair</keyword>
<dbReference type="InterPro" id="IPR043519">
    <property type="entry name" value="NT_sf"/>
</dbReference>
<dbReference type="GO" id="GO:0016829">
    <property type="term" value="F:lyase activity"/>
    <property type="evidence" value="ECO:0007669"/>
    <property type="project" value="UniProtKB-KW"/>
</dbReference>
<dbReference type="PANTHER" id="PTHR11276">
    <property type="entry name" value="DNA POLYMERASE TYPE-X FAMILY MEMBER"/>
    <property type="match status" value="1"/>
</dbReference>
<dbReference type="SUPFAM" id="SSF52113">
    <property type="entry name" value="BRCT domain"/>
    <property type="match status" value="1"/>
</dbReference>
<dbReference type="SUPFAM" id="SSF47802">
    <property type="entry name" value="DNA polymerase beta, N-terminal domain-like"/>
    <property type="match status" value="1"/>
</dbReference>